<sequence length="186" mass="22297">MQAPISVKDKKSFIVWFLNHYQLKKRESVWILNYIVNHEDILKNTHFVSDAKFCPRSIVMSSYCSDQIPFRFYKNHVVTTDAEKSFHDIRMNRHKELYIQLNFKNAHQTPNYVSVLEDNPFIPDEYFITKKDKEIAQQLLDKVLYESKRDMLKRAIDQALDQNDRHAFEQLTVEMQQLEVNRKSQP</sequence>
<dbReference type="Proteomes" id="UP001275315">
    <property type="component" value="Unassembled WGS sequence"/>
</dbReference>
<dbReference type="InterPro" id="IPR027393">
    <property type="entry name" value="Virus_scaffolding_prot_C"/>
</dbReference>
<evidence type="ECO:0000259" key="2">
    <source>
        <dbReference type="SMART" id="SM00914"/>
    </source>
</evidence>
<evidence type="ECO:0000256" key="1">
    <source>
        <dbReference type="HAMAP-Rule" id="MF_00760"/>
    </source>
</evidence>
<dbReference type="HAMAP" id="MF_00760">
    <property type="entry name" value="UPF0302"/>
    <property type="match status" value="1"/>
</dbReference>
<dbReference type="EMBL" id="JAWDIQ010000001">
    <property type="protein sequence ID" value="MDY0408312.1"/>
    <property type="molecule type" value="Genomic_DNA"/>
</dbReference>
<dbReference type="Pfam" id="PF08864">
    <property type="entry name" value="UPF0302"/>
    <property type="match status" value="1"/>
</dbReference>
<dbReference type="InterPro" id="IPR014957">
    <property type="entry name" value="IDEAL_dom"/>
</dbReference>
<dbReference type="Pfam" id="PF08858">
    <property type="entry name" value="IDEAL"/>
    <property type="match status" value="1"/>
</dbReference>
<keyword evidence="4" id="KW-1185">Reference proteome</keyword>
<dbReference type="InterPro" id="IPR014963">
    <property type="entry name" value="UPF0302_N"/>
</dbReference>
<dbReference type="PIRSF" id="PIRSF007165">
    <property type="entry name" value="UCP007165"/>
    <property type="match status" value="1"/>
</dbReference>
<reference evidence="3 4" key="1">
    <citation type="submission" date="2023-10" db="EMBL/GenBank/DDBJ databases">
        <title>Virgibacillus soli CC-YMP-6 genome.</title>
        <authorList>
            <person name="Miliotis G."/>
            <person name="Sengupta P."/>
            <person name="Hameed A."/>
            <person name="Chuvochina M."/>
            <person name="Mcdonagh F."/>
            <person name="Simpson A.C."/>
            <person name="Singh N.K."/>
            <person name="Rekha P.D."/>
            <person name="Raman K."/>
            <person name="Hugenholtz P."/>
            <person name="Venkateswaran K."/>
        </authorList>
    </citation>
    <scope>NUCLEOTIDE SEQUENCE [LARGE SCALE GENOMIC DNA]</scope>
    <source>
        <strain evidence="3 4">CC-YMP-6</strain>
    </source>
</reference>
<dbReference type="Gene3D" id="3.40.1530.30">
    <property type="entry name" value="Uncharacterised family UPF0302, N-terminal domain"/>
    <property type="match status" value="1"/>
</dbReference>
<accession>A0ABU5CR84</accession>
<comment type="caution">
    <text evidence="3">The sequence shown here is derived from an EMBL/GenBank/DDBJ whole genome shotgun (WGS) entry which is preliminary data.</text>
</comment>
<proteinExistence type="inferred from homology"/>
<dbReference type="Gene3D" id="4.10.810.10">
    <property type="entry name" value="Virus Scaffolding Protein, Chain A"/>
    <property type="match status" value="1"/>
</dbReference>
<dbReference type="InterPro" id="IPR011188">
    <property type="entry name" value="UPF0302"/>
</dbReference>
<dbReference type="SMART" id="SM00914">
    <property type="entry name" value="IDEAL"/>
    <property type="match status" value="1"/>
</dbReference>
<organism evidence="3 4">
    <name type="scientific">Paracerasibacillus soli</name>
    <dbReference type="NCBI Taxonomy" id="480284"/>
    <lineage>
        <taxon>Bacteria</taxon>
        <taxon>Bacillati</taxon>
        <taxon>Bacillota</taxon>
        <taxon>Bacilli</taxon>
        <taxon>Bacillales</taxon>
        <taxon>Bacillaceae</taxon>
        <taxon>Paracerasibacillus</taxon>
    </lineage>
</organism>
<evidence type="ECO:0000313" key="4">
    <source>
        <dbReference type="Proteomes" id="UP001275315"/>
    </source>
</evidence>
<name>A0ABU5CR84_9BACI</name>
<dbReference type="RefSeq" id="WP_320379057.1">
    <property type="nucleotide sequence ID" value="NZ_JAWDIQ010000001.1"/>
</dbReference>
<protein>
    <recommendedName>
        <fullName evidence="1">UPF0302 protein RWD45_06735</fullName>
    </recommendedName>
</protein>
<feature type="domain" description="IDEAL" evidence="2">
    <location>
        <begin position="139"/>
        <end position="175"/>
    </location>
</feature>
<dbReference type="InterPro" id="IPR038091">
    <property type="entry name" value="UPF0302_N_sf"/>
</dbReference>
<gene>
    <name evidence="3" type="ORF">RWD45_06735</name>
</gene>
<dbReference type="NCBIfam" id="NF002965">
    <property type="entry name" value="PRK03636.1"/>
    <property type="match status" value="1"/>
</dbReference>
<evidence type="ECO:0000313" key="3">
    <source>
        <dbReference type="EMBL" id="MDY0408312.1"/>
    </source>
</evidence>
<comment type="similarity">
    <text evidence="1">Belongs to the UPF0302 family.</text>
</comment>